<gene>
    <name evidence="1" type="ORF">GRI35_02385</name>
</gene>
<protein>
    <submittedName>
        <fullName evidence="1">Uncharacterized protein</fullName>
    </submittedName>
</protein>
<evidence type="ECO:0000313" key="1">
    <source>
        <dbReference type="EMBL" id="MXO82222.1"/>
    </source>
</evidence>
<accession>A0A844Z4F1</accession>
<keyword evidence="2" id="KW-1185">Reference proteome</keyword>
<reference evidence="1 2" key="1">
    <citation type="submission" date="2019-12" db="EMBL/GenBank/DDBJ databases">
        <title>Genomic-based taxomic classification of the family Erythrobacteraceae.</title>
        <authorList>
            <person name="Xu L."/>
        </authorList>
    </citation>
    <scope>NUCLEOTIDE SEQUENCE [LARGE SCALE GENOMIC DNA]</scope>
    <source>
        <strain evidence="1 2">KCTC 42006</strain>
    </source>
</reference>
<sequence>MDDLPIDEDDWGVDWPRIYSEGQGFHESHFPDWPENWLVTIRNYGRWLDMAPV</sequence>
<proteinExistence type="predicted"/>
<dbReference type="RefSeq" id="WP_160612551.1">
    <property type="nucleotide sequence ID" value="NZ_JAUFQM010000001.1"/>
</dbReference>
<dbReference type="Proteomes" id="UP000460290">
    <property type="component" value="Unassembled WGS sequence"/>
</dbReference>
<evidence type="ECO:0000313" key="2">
    <source>
        <dbReference type="Proteomes" id="UP000460290"/>
    </source>
</evidence>
<dbReference type="AlphaFoldDB" id="A0A844Z4F1"/>
<comment type="caution">
    <text evidence="1">The sequence shown here is derived from an EMBL/GenBank/DDBJ whole genome shotgun (WGS) entry which is preliminary data.</text>
</comment>
<name>A0A844Z4F1_9SPHN</name>
<organism evidence="1 2">
    <name type="scientific">Pontixanthobacter aestiaquae</name>
    <dbReference type="NCBI Taxonomy" id="1509367"/>
    <lineage>
        <taxon>Bacteria</taxon>
        <taxon>Pseudomonadati</taxon>
        <taxon>Pseudomonadota</taxon>
        <taxon>Alphaproteobacteria</taxon>
        <taxon>Sphingomonadales</taxon>
        <taxon>Erythrobacteraceae</taxon>
        <taxon>Pontixanthobacter</taxon>
    </lineage>
</organism>
<dbReference type="OrthoDB" id="7432990at2"/>
<dbReference type="EMBL" id="WTYZ01000001">
    <property type="protein sequence ID" value="MXO82222.1"/>
    <property type="molecule type" value="Genomic_DNA"/>
</dbReference>